<reference evidence="2 3" key="1">
    <citation type="submission" date="2024-05" db="EMBL/GenBank/DDBJ databases">
        <title>Genome sequencing and assembly of Indian major carp, Cirrhinus mrigala (Hamilton, 1822).</title>
        <authorList>
            <person name="Mohindra V."/>
            <person name="Chowdhury L.M."/>
            <person name="Lal K."/>
            <person name="Jena J.K."/>
        </authorList>
    </citation>
    <scope>NUCLEOTIDE SEQUENCE [LARGE SCALE GENOMIC DNA]</scope>
    <source>
        <strain evidence="2">CM1030</strain>
        <tissue evidence="2">Blood</tissue>
    </source>
</reference>
<feature type="region of interest" description="Disordered" evidence="1">
    <location>
        <begin position="1"/>
        <end position="24"/>
    </location>
</feature>
<evidence type="ECO:0000313" key="2">
    <source>
        <dbReference type="EMBL" id="KAL0151178.1"/>
    </source>
</evidence>
<protein>
    <submittedName>
        <fullName evidence="2">Uncharacterized protein</fullName>
    </submittedName>
</protein>
<dbReference type="Proteomes" id="UP001529510">
    <property type="component" value="Unassembled WGS sequence"/>
</dbReference>
<dbReference type="AlphaFoldDB" id="A0ABD0MM47"/>
<feature type="non-terminal residue" evidence="2">
    <location>
        <position position="1"/>
    </location>
</feature>
<sequence>STDSDAAGQHTLNGAPIESGENGWRETCPFQPAKKVEALLALLVERRDVGGPVKLSIGQWGVVNRISSEVHHNLFCLTHIEGQIVSATPFSQLSHFLSVVCFIVVADEAYHSRVISEFDDVVGAELGSAVVGQQREEQWAENTALWGTCANWNGSSVFGRLDLM</sequence>
<proteinExistence type="predicted"/>
<evidence type="ECO:0000256" key="1">
    <source>
        <dbReference type="SAM" id="MobiDB-lite"/>
    </source>
</evidence>
<dbReference type="EMBL" id="JAMKFB020000258">
    <property type="protein sequence ID" value="KAL0151178.1"/>
    <property type="molecule type" value="Genomic_DNA"/>
</dbReference>
<organism evidence="2 3">
    <name type="scientific">Cirrhinus mrigala</name>
    <name type="common">Mrigala</name>
    <dbReference type="NCBI Taxonomy" id="683832"/>
    <lineage>
        <taxon>Eukaryota</taxon>
        <taxon>Metazoa</taxon>
        <taxon>Chordata</taxon>
        <taxon>Craniata</taxon>
        <taxon>Vertebrata</taxon>
        <taxon>Euteleostomi</taxon>
        <taxon>Actinopterygii</taxon>
        <taxon>Neopterygii</taxon>
        <taxon>Teleostei</taxon>
        <taxon>Ostariophysi</taxon>
        <taxon>Cypriniformes</taxon>
        <taxon>Cyprinidae</taxon>
        <taxon>Labeoninae</taxon>
        <taxon>Labeonini</taxon>
        <taxon>Cirrhinus</taxon>
    </lineage>
</organism>
<keyword evidence="3" id="KW-1185">Reference proteome</keyword>
<name>A0ABD0MM47_CIRMR</name>
<gene>
    <name evidence="2" type="ORF">M9458_053691</name>
</gene>
<comment type="caution">
    <text evidence="2">The sequence shown here is derived from an EMBL/GenBank/DDBJ whole genome shotgun (WGS) entry which is preliminary data.</text>
</comment>
<evidence type="ECO:0000313" key="3">
    <source>
        <dbReference type="Proteomes" id="UP001529510"/>
    </source>
</evidence>
<accession>A0ABD0MM47</accession>